<proteinExistence type="inferred from homology"/>
<dbReference type="Pfam" id="PF10230">
    <property type="entry name" value="LIDHydrolase"/>
    <property type="match status" value="1"/>
</dbReference>
<evidence type="ECO:0000256" key="1">
    <source>
        <dbReference type="ARBA" id="ARBA00004502"/>
    </source>
</evidence>
<name>A8N2C2_COPC7</name>
<dbReference type="PANTHER" id="PTHR13390:SF0">
    <property type="entry name" value="LIPID DROPLET-ASSOCIATED HYDROLASE"/>
    <property type="match status" value="1"/>
</dbReference>
<dbReference type="AlphaFoldDB" id="A8N2C2"/>
<dbReference type="GO" id="GO:0005811">
    <property type="term" value="C:lipid droplet"/>
    <property type="evidence" value="ECO:0007669"/>
    <property type="project" value="UniProtKB-SubCell"/>
</dbReference>
<dbReference type="RefSeq" id="XP_001829082.2">
    <property type="nucleotide sequence ID" value="XM_001829030.2"/>
</dbReference>
<evidence type="ECO:0000313" key="6">
    <source>
        <dbReference type="Proteomes" id="UP000001861"/>
    </source>
</evidence>
<comment type="similarity">
    <text evidence="2">Belongs to the AB hydrolase superfamily. LDAH family.</text>
</comment>
<dbReference type="EMBL" id="AACS02000001">
    <property type="protein sequence ID" value="EAU92717.2"/>
    <property type="molecule type" value="Genomic_DNA"/>
</dbReference>
<dbReference type="OrthoDB" id="448051at2759"/>
<dbReference type="ESTHER" id="copc7-a8n2c2">
    <property type="family name" value="LIDHydrolase"/>
</dbReference>
<comment type="subcellular location">
    <subcellularLocation>
        <location evidence="1">Lipid droplet</location>
    </subcellularLocation>
</comment>
<dbReference type="GO" id="GO:0016298">
    <property type="term" value="F:lipase activity"/>
    <property type="evidence" value="ECO:0007669"/>
    <property type="project" value="InterPro"/>
</dbReference>
<gene>
    <name evidence="5" type="ORF">CC1G_01762</name>
</gene>
<dbReference type="InterPro" id="IPR029058">
    <property type="entry name" value="AB_hydrolase_fold"/>
</dbReference>
<dbReference type="Proteomes" id="UP000001861">
    <property type="component" value="Unassembled WGS sequence"/>
</dbReference>
<accession>A8N2C2</accession>
<dbReference type="KEGG" id="cci:CC1G_01762"/>
<evidence type="ECO:0008006" key="7">
    <source>
        <dbReference type="Google" id="ProtNLM"/>
    </source>
</evidence>
<dbReference type="eggNOG" id="KOG3975">
    <property type="taxonomic scope" value="Eukaryota"/>
</dbReference>
<dbReference type="SUPFAM" id="SSF53474">
    <property type="entry name" value="alpha/beta-Hydrolases"/>
    <property type="match status" value="1"/>
</dbReference>
<protein>
    <recommendedName>
        <fullName evidence="7">AB hydrolase-1 domain-containing protein</fullName>
    </recommendedName>
</protein>
<keyword evidence="4" id="KW-0378">Hydrolase</keyword>
<dbReference type="Gene3D" id="3.40.50.1820">
    <property type="entry name" value="alpha/beta hydrolase"/>
    <property type="match status" value="1"/>
</dbReference>
<dbReference type="GeneID" id="6005508"/>
<sequence>MLPHFLRSISSTQKHKTSAALNAVFEHNPPLDTAHAHWWPPKIQNTPPKCVLLFVPGNPGLIEFYTPFLEALYNRDTSGRLAILAHAHIGHTPGVGSAKSDHGLTSQVQSAIEAFDALQSAYPADTKIVLIGHSVGSWICSQVLKARTENVHAVFLLFPTLSYIGDTPNGRRLWRIFTPTGRWIVSKLGHLARLVPVQVLGRLFPEWPSSQLEVLKDLVGDPRSIVAALTMASDEMHAIKELDVALFESCKGKLRFYYAERDDWVGEERERVLKVLHTSESGIPVEVVHDEHGIPHAFCIMNNWQSNALNGWKG</sequence>
<evidence type="ECO:0000313" key="5">
    <source>
        <dbReference type="EMBL" id="EAU92717.2"/>
    </source>
</evidence>
<dbReference type="InParanoid" id="A8N2C2"/>
<evidence type="ECO:0000256" key="2">
    <source>
        <dbReference type="ARBA" id="ARBA00008300"/>
    </source>
</evidence>
<comment type="caution">
    <text evidence="5">The sequence shown here is derived from an EMBL/GenBank/DDBJ whole genome shotgun (WGS) entry which is preliminary data.</text>
</comment>
<keyword evidence="3" id="KW-0551">Lipid droplet</keyword>
<dbReference type="GO" id="GO:0019915">
    <property type="term" value="P:lipid storage"/>
    <property type="evidence" value="ECO:0007669"/>
    <property type="project" value="InterPro"/>
</dbReference>
<dbReference type="HOGENOM" id="CLU_018394_1_1_1"/>
<dbReference type="PANTHER" id="PTHR13390">
    <property type="entry name" value="LIPASE"/>
    <property type="match status" value="1"/>
</dbReference>
<evidence type="ECO:0000256" key="3">
    <source>
        <dbReference type="ARBA" id="ARBA00022677"/>
    </source>
</evidence>
<organism evidence="5 6">
    <name type="scientific">Coprinopsis cinerea (strain Okayama-7 / 130 / ATCC MYA-4618 / FGSC 9003)</name>
    <name type="common">Inky cap fungus</name>
    <name type="synonym">Hormographiella aspergillata</name>
    <dbReference type="NCBI Taxonomy" id="240176"/>
    <lineage>
        <taxon>Eukaryota</taxon>
        <taxon>Fungi</taxon>
        <taxon>Dikarya</taxon>
        <taxon>Basidiomycota</taxon>
        <taxon>Agaricomycotina</taxon>
        <taxon>Agaricomycetes</taxon>
        <taxon>Agaricomycetidae</taxon>
        <taxon>Agaricales</taxon>
        <taxon>Agaricineae</taxon>
        <taxon>Psathyrellaceae</taxon>
        <taxon>Coprinopsis</taxon>
    </lineage>
</organism>
<dbReference type="InterPro" id="IPR019363">
    <property type="entry name" value="LDAH"/>
</dbReference>
<dbReference type="OMA" id="WVPVSYY"/>
<evidence type="ECO:0000256" key="4">
    <source>
        <dbReference type="ARBA" id="ARBA00022801"/>
    </source>
</evidence>
<dbReference type="VEuPathDB" id="FungiDB:CC1G_01762"/>
<keyword evidence="6" id="KW-1185">Reference proteome</keyword>
<reference evidence="5 6" key="1">
    <citation type="journal article" date="2010" name="Proc. Natl. Acad. Sci. U.S.A.">
        <title>Insights into evolution of multicellular fungi from the assembled chromosomes of the mushroom Coprinopsis cinerea (Coprinus cinereus).</title>
        <authorList>
            <person name="Stajich J.E."/>
            <person name="Wilke S.K."/>
            <person name="Ahren D."/>
            <person name="Au C.H."/>
            <person name="Birren B.W."/>
            <person name="Borodovsky M."/>
            <person name="Burns C."/>
            <person name="Canback B."/>
            <person name="Casselton L.A."/>
            <person name="Cheng C.K."/>
            <person name="Deng J."/>
            <person name="Dietrich F.S."/>
            <person name="Fargo D.C."/>
            <person name="Farman M.L."/>
            <person name="Gathman A.C."/>
            <person name="Goldberg J."/>
            <person name="Guigo R."/>
            <person name="Hoegger P.J."/>
            <person name="Hooker J.B."/>
            <person name="Huggins A."/>
            <person name="James T.Y."/>
            <person name="Kamada T."/>
            <person name="Kilaru S."/>
            <person name="Kodira C."/>
            <person name="Kues U."/>
            <person name="Kupfer D."/>
            <person name="Kwan H.S."/>
            <person name="Lomsadze A."/>
            <person name="Li W."/>
            <person name="Lilly W.W."/>
            <person name="Ma L.J."/>
            <person name="Mackey A.J."/>
            <person name="Manning G."/>
            <person name="Martin F."/>
            <person name="Muraguchi H."/>
            <person name="Natvig D.O."/>
            <person name="Palmerini H."/>
            <person name="Ramesh M.A."/>
            <person name="Rehmeyer C.J."/>
            <person name="Roe B.A."/>
            <person name="Shenoy N."/>
            <person name="Stanke M."/>
            <person name="Ter-Hovhannisyan V."/>
            <person name="Tunlid A."/>
            <person name="Velagapudi R."/>
            <person name="Vision T.J."/>
            <person name="Zeng Q."/>
            <person name="Zolan M.E."/>
            <person name="Pukkila P.J."/>
        </authorList>
    </citation>
    <scope>NUCLEOTIDE SEQUENCE [LARGE SCALE GENOMIC DNA]</scope>
    <source>
        <strain evidence="6">Okayama-7 / 130 / ATCC MYA-4618 / FGSC 9003</strain>
    </source>
</reference>